<dbReference type="PANTHER" id="PTHR38790:SF4">
    <property type="entry name" value="2EXR DOMAIN-CONTAINING PROTEIN"/>
    <property type="match status" value="1"/>
</dbReference>
<evidence type="ECO:0000313" key="2">
    <source>
        <dbReference type="EMBL" id="KAF2119369.1"/>
    </source>
</evidence>
<dbReference type="AlphaFoldDB" id="A0A6A5ZIV7"/>
<keyword evidence="3" id="KW-1185">Reference proteome</keyword>
<reference evidence="2" key="1">
    <citation type="journal article" date="2020" name="Stud. Mycol.">
        <title>101 Dothideomycetes genomes: a test case for predicting lifestyles and emergence of pathogens.</title>
        <authorList>
            <person name="Haridas S."/>
            <person name="Albert R."/>
            <person name="Binder M."/>
            <person name="Bloem J."/>
            <person name="Labutti K."/>
            <person name="Salamov A."/>
            <person name="Andreopoulos B."/>
            <person name="Baker S."/>
            <person name="Barry K."/>
            <person name="Bills G."/>
            <person name="Bluhm B."/>
            <person name="Cannon C."/>
            <person name="Castanera R."/>
            <person name="Culley D."/>
            <person name="Daum C."/>
            <person name="Ezra D."/>
            <person name="Gonzalez J."/>
            <person name="Henrissat B."/>
            <person name="Kuo A."/>
            <person name="Liang C."/>
            <person name="Lipzen A."/>
            <person name="Lutzoni F."/>
            <person name="Magnuson J."/>
            <person name="Mondo S."/>
            <person name="Nolan M."/>
            <person name="Ohm R."/>
            <person name="Pangilinan J."/>
            <person name="Park H.-J."/>
            <person name="Ramirez L."/>
            <person name="Alfaro M."/>
            <person name="Sun H."/>
            <person name="Tritt A."/>
            <person name="Yoshinaga Y."/>
            <person name="Zwiers L.-H."/>
            <person name="Turgeon B."/>
            <person name="Goodwin S."/>
            <person name="Spatafora J."/>
            <person name="Crous P."/>
            <person name="Grigoriev I."/>
        </authorList>
    </citation>
    <scope>NUCLEOTIDE SEQUENCE</scope>
    <source>
        <strain evidence="2">CBS 627.86</strain>
    </source>
</reference>
<organism evidence="2 3">
    <name type="scientific">Lophiotrema nucula</name>
    <dbReference type="NCBI Taxonomy" id="690887"/>
    <lineage>
        <taxon>Eukaryota</taxon>
        <taxon>Fungi</taxon>
        <taxon>Dikarya</taxon>
        <taxon>Ascomycota</taxon>
        <taxon>Pezizomycotina</taxon>
        <taxon>Dothideomycetes</taxon>
        <taxon>Pleosporomycetidae</taxon>
        <taxon>Pleosporales</taxon>
        <taxon>Lophiotremataceae</taxon>
        <taxon>Lophiotrema</taxon>
    </lineage>
</organism>
<dbReference type="PANTHER" id="PTHR38790">
    <property type="entry name" value="2EXR DOMAIN-CONTAINING PROTEIN-RELATED"/>
    <property type="match status" value="1"/>
</dbReference>
<dbReference type="OrthoDB" id="5413827at2759"/>
<protein>
    <submittedName>
        <fullName evidence="2">Uncharacterized protein</fullName>
    </submittedName>
</protein>
<dbReference type="EMBL" id="ML977315">
    <property type="protein sequence ID" value="KAF2119369.1"/>
    <property type="molecule type" value="Genomic_DNA"/>
</dbReference>
<proteinExistence type="predicted"/>
<evidence type="ECO:0000256" key="1">
    <source>
        <dbReference type="SAM" id="MobiDB-lite"/>
    </source>
</evidence>
<name>A0A6A5ZIV7_9PLEO</name>
<evidence type="ECO:0000313" key="3">
    <source>
        <dbReference type="Proteomes" id="UP000799770"/>
    </source>
</evidence>
<feature type="compositionally biased region" description="Basic and acidic residues" evidence="1">
    <location>
        <begin position="13"/>
        <end position="22"/>
    </location>
</feature>
<feature type="region of interest" description="Disordered" evidence="1">
    <location>
        <begin position="1"/>
        <end position="29"/>
    </location>
</feature>
<accession>A0A6A5ZIV7</accession>
<dbReference type="Proteomes" id="UP000799770">
    <property type="component" value="Unassembled WGS sequence"/>
</dbReference>
<sequence length="389" mass="44602">MSKRCPATSQPEQDCKRVRRDPPLPSPESVNLIRQRNAQESPLLRLPAELRNRIYELVVGGHLIHVEAEDKKEGCSKSRAFDESAFAQLTIWQSLQLKRWCDHKSLHYYPCTAASEGEAYDRFLDASALEFLPGDDEVFANNWRLGDRYHVLSCKERHAKCLPQDDDKKPEWMWAPIDRSRLAGATNMSLFRALEFGLLQTCSQIHHEAKDLPLSANTFSVRDLVSFLLLACRLGPLRAQIIKSIHIVLRLGRDREHWAYWLAVPKISHGLSGVRHFHLSLLIIHAGMGDDGPFRDDFFSGRTTSWLSGLDRFRALPLSCVTVILSDDPDSKFGIKGFSDSALQYGWSHDNETWLQLREHECLTAEEKRRWAKQLKSYLLNETSDLVLR</sequence>
<gene>
    <name evidence="2" type="ORF">BDV96DRAFT_642398</name>
</gene>